<dbReference type="RefSeq" id="WP_085007542.1">
    <property type="nucleotide sequence ID" value="NZ_MWPR01000058.1"/>
</dbReference>
<protein>
    <submittedName>
        <fullName evidence="1">Uncharacterized protein</fullName>
    </submittedName>
</protein>
<sequence>MTDIIYVDRTKHADDGCDWTNVILWRMNAGARARSRSVFVPAPRPIPVVKPCGATVTKNKKNTSAPAEKNGRTIKTHTGTVIRARGELVVKLHETATVWSANGNENYDKSTGLRIGSPGRCRLLLETIKPIEKKSPKTTDVGFQVGELSAQALVAIMKGKTLSYQAILSSIKKHHPGNTMTMVQLQNRIKAMSGSKYVGLIRHDDMPVTHFTLNSVDPRFYVLSSKNLRA</sequence>
<organism evidence="1 2">
    <name type="scientific">Kluyvera intermedia</name>
    <name type="common">Enterobacter intermedius</name>
    <dbReference type="NCBI Taxonomy" id="61648"/>
    <lineage>
        <taxon>Bacteria</taxon>
        <taxon>Pseudomonadati</taxon>
        <taxon>Pseudomonadota</taxon>
        <taxon>Gammaproteobacteria</taxon>
        <taxon>Enterobacterales</taxon>
        <taxon>Enterobacteriaceae</taxon>
        <taxon>Kluyvera</taxon>
    </lineage>
</organism>
<reference evidence="1 2" key="1">
    <citation type="submission" date="2017-02" db="EMBL/GenBank/DDBJ databases">
        <title>Draft genome sequence of a Kluyvera intermedia isolate from a patient with a pancreatic abscess.</title>
        <authorList>
            <person name="Thele R."/>
        </authorList>
    </citation>
    <scope>NUCLEOTIDE SEQUENCE [LARGE SCALE GENOMIC DNA]</scope>
    <source>
        <strain evidence="1 2">FOSA7093</strain>
    </source>
</reference>
<evidence type="ECO:0000313" key="1">
    <source>
        <dbReference type="EMBL" id="ORJ47823.1"/>
    </source>
</evidence>
<dbReference type="EMBL" id="MWPR01000058">
    <property type="protein sequence ID" value="ORJ47823.1"/>
    <property type="molecule type" value="Genomic_DNA"/>
</dbReference>
<name>A0ABX3U9H6_KLUIN</name>
<gene>
    <name evidence="1" type="ORF">B2M27_24030</name>
</gene>
<evidence type="ECO:0000313" key="2">
    <source>
        <dbReference type="Proteomes" id="UP000192521"/>
    </source>
</evidence>
<proteinExistence type="predicted"/>
<comment type="caution">
    <text evidence="1">The sequence shown here is derived from an EMBL/GenBank/DDBJ whole genome shotgun (WGS) entry which is preliminary data.</text>
</comment>
<keyword evidence="2" id="KW-1185">Reference proteome</keyword>
<dbReference type="Proteomes" id="UP000192521">
    <property type="component" value="Unassembled WGS sequence"/>
</dbReference>
<accession>A0ABX3U9H6</accession>